<evidence type="ECO:0000313" key="4">
    <source>
        <dbReference type="Proteomes" id="UP000649617"/>
    </source>
</evidence>
<keyword evidence="2" id="KW-1133">Transmembrane helix</keyword>
<feature type="transmembrane region" description="Helical" evidence="2">
    <location>
        <begin position="132"/>
        <end position="151"/>
    </location>
</feature>
<sequence>MVYKRITSSRRNQKRGCRKWLTFDQLLEVFKSKSVVEALVQRKMSDKTLRRTEVRNHPEVPGLKQYLVLVDDEEIDENTVQIDDIFELEAKEKLKKGSRSSGSGSSDDDDSNDDDASSASAKKGKKDRDMCIYLYVIIYILYNIIDTYYFHVLRNFPRKARKQGKPKKTRRRKRRKSMPGDPRRRKPVRRKPKIRRRRSESGRS</sequence>
<evidence type="ECO:0000256" key="1">
    <source>
        <dbReference type="SAM" id="MobiDB-lite"/>
    </source>
</evidence>
<comment type="caution">
    <text evidence="3">The sequence shown here is derived from an EMBL/GenBank/DDBJ whole genome shotgun (WGS) entry which is preliminary data.</text>
</comment>
<dbReference type="AlphaFoldDB" id="A0A812MXI5"/>
<accession>A0A812MXI5</accession>
<dbReference type="Proteomes" id="UP000649617">
    <property type="component" value="Unassembled WGS sequence"/>
</dbReference>
<reference evidence="3" key="1">
    <citation type="submission" date="2021-02" db="EMBL/GenBank/DDBJ databases">
        <authorList>
            <person name="Dougan E. K."/>
            <person name="Rhodes N."/>
            <person name="Thang M."/>
            <person name="Chan C."/>
        </authorList>
    </citation>
    <scope>NUCLEOTIDE SEQUENCE</scope>
</reference>
<proteinExistence type="predicted"/>
<feature type="compositionally biased region" description="Acidic residues" evidence="1">
    <location>
        <begin position="106"/>
        <end position="116"/>
    </location>
</feature>
<evidence type="ECO:0000256" key="2">
    <source>
        <dbReference type="SAM" id="Phobius"/>
    </source>
</evidence>
<keyword evidence="2" id="KW-0472">Membrane</keyword>
<organism evidence="3 4">
    <name type="scientific">Symbiodinium pilosum</name>
    <name type="common">Dinoflagellate</name>
    <dbReference type="NCBI Taxonomy" id="2952"/>
    <lineage>
        <taxon>Eukaryota</taxon>
        <taxon>Sar</taxon>
        <taxon>Alveolata</taxon>
        <taxon>Dinophyceae</taxon>
        <taxon>Suessiales</taxon>
        <taxon>Symbiodiniaceae</taxon>
        <taxon>Symbiodinium</taxon>
    </lineage>
</organism>
<gene>
    <name evidence="3" type="ORF">SPIL2461_LOCUS6240</name>
</gene>
<feature type="region of interest" description="Disordered" evidence="1">
    <location>
        <begin position="160"/>
        <end position="204"/>
    </location>
</feature>
<dbReference type="EMBL" id="CAJNIZ010009266">
    <property type="protein sequence ID" value="CAE7278646.1"/>
    <property type="molecule type" value="Genomic_DNA"/>
</dbReference>
<keyword evidence="4" id="KW-1185">Reference proteome</keyword>
<feature type="region of interest" description="Disordered" evidence="1">
    <location>
        <begin position="96"/>
        <end position="122"/>
    </location>
</feature>
<protein>
    <submittedName>
        <fullName evidence="3">Uncharacterized protein</fullName>
    </submittedName>
</protein>
<dbReference type="OrthoDB" id="447259at2759"/>
<name>A0A812MXI5_SYMPI</name>
<keyword evidence="2" id="KW-0812">Transmembrane</keyword>
<feature type="compositionally biased region" description="Basic residues" evidence="1">
    <location>
        <begin position="160"/>
        <end position="198"/>
    </location>
</feature>
<evidence type="ECO:0000313" key="3">
    <source>
        <dbReference type="EMBL" id="CAE7278646.1"/>
    </source>
</evidence>